<dbReference type="InterPro" id="IPR000488">
    <property type="entry name" value="Death_dom"/>
</dbReference>
<keyword evidence="11" id="KW-0675">Receptor</keyword>
<keyword evidence="8" id="KW-0812">Transmembrane</keyword>
<feature type="domain" description="TNFR-Cys" evidence="10">
    <location>
        <begin position="276"/>
        <end position="314"/>
    </location>
</feature>
<feature type="disulfide bond" evidence="6">
    <location>
        <begin position="338"/>
        <end position="356"/>
    </location>
</feature>
<feature type="region of interest" description="Disordered" evidence="7">
    <location>
        <begin position="202"/>
        <end position="233"/>
    </location>
</feature>
<comment type="caution">
    <text evidence="6">Lacks conserved residue(s) required for the propagation of feature annotation.</text>
</comment>
<feature type="disulfide bond" evidence="6">
    <location>
        <begin position="296"/>
        <end position="314"/>
    </location>
</feature>
<feature type="compositionally biased region" description="Basic residues" evidence="7">
    <location>
        <begin position="31"/>
        <end position="40"/>
    </location>
</feature>
<dbReference type="Gene3D" id="2.10.50.10">
    <property type="entry name" value="Tumor Necrosis Factor Receptor, subunit A, domain 2"/>
    <property type="match status" value="2"/>
</dbReference>
<dbReference type="EnsemblMetazoa" id="SSS_5979s_mrna">
    <property type="protein sequence ID" value="KAF7489240.1"/>
    <property type="gene ID" value="SSS_5979"/>
</dbReference>
<evidence type="ECO:0000256" key="7">
    <source>
        <dbReference type="SAM" id="MobiDB-lite"/>
    </source>
</evidence>
<feature type="compositionally biased region" description="Low complexity" evidence="7">
    <location>
        <begin position="214"/>
        <end position="233"/>
    </location>
</feature>
<reference evidence="11" key="2">
    <citation type="submission" date="2020-01" db="EMBL/GenBank/DDBJ databases">
        <authorList>
            <person name="Korhonen P.K.K."/>
            <person name="Guangxu M.G."/>
            <person name="Wang T.W."/>
            <person name="Stroehlein A.J.S."/>
            <person name="Young N.D."/>
            <person name="Ang C.-S.A."/>
            <person name="Fernando D.W.F."/>
            <person name="Lu H.L."/>
            <person name="Taylor S.T."/>
            <person name="Ehtesham M.E.M."/>
            <person name="Najaraj S.H.N."/>
            <person name="Harsha G.H.G."/>
            <person name="Madugundu A.M."/>
            <person name="Renuse S.R."/>
            <person name="Holt D.H."/>
            <person name="Pandey A.P."/>
            <person name="Papenfuss A.P."/>
            <person name="Gasser R.B.G."/>
            <person name="Fischer K.F."/>
        </authorList>
    </citation>
    <scope>NUCLEOTIDE SEQUENCE</scope>
    <source>
        <strain evidence="11">SSS_KF_BRIS2020</strain>
    </source>
</reference>
<dbReference type="GO" id="GO:0005886">
    <property type="term" value="C:plasma membrane"/>
    <property type="evidence" value="ECO:0007669"/>
    <property type="project" value="TreeGrafter"/>
</dbReference>
<accession>A0A834VB91</accession>
<organism evidence="11">
    <name type="scientific">Sarcoptes scabiei</name>
    <name type="common">Itch mite</name>
    <name type="synonym">Acarus scabiei</name>
    <dbReference type="NCBI Taxonomy" id="52283"/>
    <lineage>
        <taxon>Eukaryota</taxon>
        <taxon>Metazoa</taxon>
        <taxon>Ecdysozoa</taxon>
        <taxon>Arthropoda</taxon>
        <taxon>Chelicerata</taxon>
        <taxon>Arachnida</taxon>
        <taxon>Acari</taxon>
        <taxon>Acariformes</taxon>
        <taxon>Sarcoptiformes</taxon>
        <taxon>Astigmata</taxon>
        <taxon>Psoroptidia</taxon>
        <taxon>Sarcoptoidea</taxon>
        <taxon>Sarcoptidae</taxon>
        <taxon>Sarcoptinae</taxon>
        <taxon>Sarcoptes</taxon>
    </lineage>
</organism>
<dbReference type="GO" id="GO:0009986">
    <property type="term" value="C:cell surface"/>
    <property type="evidence" value="ECO:0007669"/>
    <property type="project" value="TreeGrafter"/>
</dbReference>
<dbReference type="SMART" id="SM00208">
    <property type="entry name" value="TNFR"/>
    <property type="match status" value="3"/>
</dbReference>
<dbReference type="PROSITE" id="PS50017">
    <property type="entry name" value="DEATH_DOMAIN"/>
    <property type="match status" value="1"/>
</dbReference>
<feature type="region of interest" description="Disordered" evidence="7">
    <location>
        <begin position="729"/>
        <end position="754"/>
    </location>
</feature>
<feature type="compositionally biased region" description="Low complexity" evidence="7">
    <location>
        <begin position="16"/>
        <end position="30"/>
    </location>
</feature>
<dbReference type="InterPro" id="IPR011029">
    <property type="entry name" value="DEATH-like_dom_sf"/>
</dbReference>
<dbReference type="InterPro" id="IPR001368">
    <property type="entry name" value="TNFR/NGFR_Cys_rich_reg"/>
</dbReference>
<feature type="repeat" description="TNFR-Cys" evidence="6">
    <location>
        <begin position="235"/>
        <end position="275"/>
    </location>
</feature>
<keyword evidence="1" id="KW-0053">Apoptosis</keyword>
<evidence type="ECO:0000256" key="2">
    <source>
        <dbReference type="ARBA" id="ARBA00022729"/>
    </source>
</evidence>
<feature type="disulfide bond" evidence="6">
    <location>
        <begin position="317"/>
        <end position="332"/>
    </location>
</feature>
<reference evidence="13" key="1">
    <citation type="journal article" date="2020" name="PLoS Negl. Trop. Dis.">
        <title>High-quality nuclear genome for Sarcoptes scabiei-A critical resource for a neglected parasite.</title>
        <authorList>
            <person name="Korhonen P.K."/>
            <person name="Gasser R.B."/>
            <person name="Ma G."/>
            <person name="Wang T."/>
            <person name="Stroehlein A.J."/>
            <person name="Young N.D."/>
            <person name="Ang C.S."/>
            <person name="Fernando D.D."/>
            <person name="Lu H.C."/>
            <person name="Taylor S."/>
            <person name="Reynolds S.L."/>
            <person name="Mofiz E."/>
            <person name="Najaraj S.H."/>
            <person name="Gowda H."/>
            <person name="Madugundu A."/>
            <person name="Renuse S."/>
            <person name="Holt D."/>
            <person name="Pandey A."/>
            <person name="Papenfuss A.T."/>
            <person name="Fischer K."/>
        </authorList>
    </citation>
    <scope>NUCLEOTIDE SEQUENCE [LARGE SCALE GENOMIC DNA]</scope>
</reference>
<feature type="region of interest" description="Disordered" evidence="7">
    <location>
        <begin position="136"/>
        <end position="156"/>
    </location>
</feature>
<evidence type="ECO:0000256" key="3">
    <source>
        <dbReference type="ARBA" id="ARBA00022737"/>
    </source>
</evidence>
<feature type="repeat" description="TNFR-Cys" evidence="6">
    <location>
        <begin position="276"/>
        <end position="314"/>
    </location>
</feature>
<reference evidence="12" key="3">
    <citation type="submission" date="2022-06" db="UniProtKB">
        <authorList>
            <consortium name="EnsemblMetazoa"/>
        </authorList>
    </citation>
    <scope>IDENTIFICATION</scope>
</reference>
<feature type="disulfide bond" evidence="6">
    <location>
        <begin position="257"/>
        <end position="275"/>
    </location>
</feature>
<feature type="transmembrane region" description="Helical" evidence="8">
    <location>
        <begin position="55"/>
        <end position="78"/>
    </location>
</feature>
<dbReference type="PROSITE" id="PS50050">
    <property type="entry name" value="TNFR_NGFR_2"/>
    <property type="match status" value="3"/>
</dbReference>
<dbReference type="GO" id="GO:0007266">
    <property type="term" value="P:Rho protein signal transduction"/>
    <property type="evidence" value="ECO:0007669"/>
    <property type="project" value="TreeGrafter"/>
</dbReference>
<dbReference type="GO" id="GO:0005035">
    <property type="term" value="F:death receptor activity"/>
    <property type="evidence" value="ECO:0007669"/>
    <property type="project" value="TreeGrafter"/>
</dbReference>
<feature type="transmembrane region" description="Helical" evidence="8">
    <location>
        <begin position="434"/>
        <end position="454"/>
    </location>
</feature>
<dbReference type="Gene3D" id="1.10.533.10">
    <property type="entry name" value="Death Domain, Fas"/>
    <property type="match status" value="1"/>
</dbReference>
<evidence type="ECO:0000313" key="12">
    <source>
        <dbReference type="EnsemblMetazoa" id="KAF7489240.1"/>
    </source>
</evidence>
<keyword evidence="3" id="KW-0677">Repeat</keyword>
<feature type="disulfide bond" evidence="6">
    <location>
        <begin position="293"/>
        <end position="306"/>
    </location>
</feature>
<evidence type="ECO:0000259" key="10">
    <source>
        <dbReference type="PROSITE" id="PS50050"/>
    </source>
</evidence>
<sequence length="805" mass="91068">MDRLNEFEQRIRSFSDHSSSSSSLSVYHQSNHLHTHHHHHHHHHNHHYYYLRKQFGCFVSISIVLSALIQSIQMSIIIDTINRDTVSNETSKSIAKNFVANNISINSNETSETSNIIVTSTPSIRIDDIMWKHNLNNNNQTNSTTTTTTTSSSQNKVENFRTKNEPFIFINGRSVSASNISSMLSSISFSTIRSSIDHQITQQLNPQSNHHRINNNNHSNANDSSLSSQPDSPDQCVDGKTWWNSRTGHCQPCLTQCPSGVVISRACNRTHDLECICPKGSYMSIVDGQCKQCSECPSGYGVWRTCRWSRNTVCRQCQPGTYSGVSVGTLGCIPCSKCGRNQEMISACDGNHDTICIDRSMLADSFLNSIDEDEESIGEDEDNDVNIFDSNGMKFTGDVSNFLGSNRALLNEVQSSASSLSNPDRLIYSNGHGLPFYIAMLVVVAFTFFIYALIQFRCNNDSFVESQNHHHFHRSMYRQNNTNSSTIHRDDSNRFSNANFNHRKLNLSTSIGLETDKEIPKSINTLDQSYRNFETIPNHSYKMPSFENHNSSSADYFINTNSLCEIDPSMLPQDSNPVWIDGFGQKISKSKQKFRPTKFKSEKKLYKKQSRNKAYYQLLLGPSLMNSNKNVSHRKSIANDTTTIIQSVPLISDDVQHLTIEIRQALENLLGKNSECWRQLAKELGYDQQDIVKFEEKATTISNGHSMVDTFKAIRLLLMDWSSQMTTSSNEWSKISTTNNEESNDRSVSSDPPSLASLTKALIRIGRVDCARVVVRQNHHQNQLIFSMEKQQRDLTSSNQSAMKK</sequence>
<feature type="domain" description="Death" evidence="9">
    <location>
        <begin position="677"/>
        <end position="778"/>
    </location>
</feature>
<dbReference type="OrthoDB" id="6509928at2759"/>
<feature type="domain" description="TNFR-Cys" evidence="10">
    <location>
        <begin position="235"/>
        <end position="275"/>
    </location>
</feature>
<evidence type="ECO:0000259" key="9">
    <source>
        <dbReference type="PROSITE" id="PS50017"/>
    </source>
</evidence>
<keyword evidence="8" id="KW-1133">Transmembrane helix</keyword>
<feature type="compositionally biased region" description="Low complexity" evidence="7">
    <location>
        <begin position="136"/>
        <end position="155"/>
    </location>
</feature>
<evidence type="ECO:0000256" key="4">
    <source>
        <dbReference type="ARBA" id="ARBA00023157"/>
    </source>
</evidence>
<evidence type="ECO:0000256" key="1">
    <source>
        <dbReference type="ARBA" id="ARBA00022703"/>
    </source>
</evidence>
<name>A0A834VB91_SARSC</name>
<dbReference type="GO" id="GO:0006915">
    <property type="term" value="P:apoptotic process"/>
    <property type="evidence" value="ECO:0007669"/>
    <property type="project" value="UniProtKB-KW"/>
</dbReference>
<dbReference type="Pfam" id="PF00020">
    <property type="entry name" value="TNFR_c6"/>
    <property type="match status" value="3"/>
</dbReference>
<keyword evidence="4 6" id="KW-1015">Disulfide bond</keyword>
<dbReference type="Proteomes" id="UP000070412">
    <property type="component" value="Unassembled WGS sequence"/>
</dbReference>
<keyword evidence="13" id="KW-1185">Reference proteome</keyword>
<protein>
    <submittedName>
        <fullName evidence="11">Tumor necrosis factor receptor superfamily member 16</fullName>
    </submittedName>
</protein>
<evidence type="ECO:0000313" key="11">
    <source>
        <dbReference type="EMBL" id="KAF7489240.1"/>
    </source>
</evidence>
<keyword evidence="8" id="KW-0472">Membrane</keyword>
<keyword evidence="2" id="KW-0732">Signal</keyword>
<feature type="compositionally biased region" description="Polar residues" evidence="7">
    <location>
        <begin position="729"/>
        <end position="752"/>
    </location>
</feature>
<evidence type="ECO:0000256" key="6">
    <source>
        <dbReference type="PROSITE-ProRule" id="PRU00206"/>
    </source>
</evidence>
<evidence type="ECO:0000313" key="13">
    <source>
        <dbReference type="Proteomes" id="UP000070412"/>
    </source>
</evidence>
<evidence type="ECO:0000256" key="5">
    <source>
        <dbReference type="ARBA" id="ARBA00023180"/>
    </source>
</evidence>
<dbReference type="InterPro" id="IPR052302">
    <property type="entry name" value="Neurotrophin_rcpt-DD"/>
</dbReference>
<dbReference type="GO" id="GO:0048406">
    <property type="term" value="F:nerve growth factor binding"/>
    <property type="evidence" value="ECO:0007669"/>
    <property type="project" value="TreeGrafter"/>
</dbReference>
<dbReference type="GO" id="GO:0015026">
    <property type="term" value="F:coreceptor activity"/>
    <property type="evidence" value="ECO:0007669"/>
    <property type="project" value="TreeGrafter"/>
</dbReference>
<dbReference type="EMBL" id="WVUK01000065">
    <property type="protein sequence ID" value="KAF7489240.1"/>
    <property type="molecule type" value="Genomic_DNA"/>
</dbReference>
<feature type="repeat" description="TNFR-Cys" evidence="6">
    <location>
        <begin position="316"/>
        <end position="356"/>
    </location>
</feature>
<gene>
    <name evidence="11" type="ORF">SSS_5979</name>
</gene>
<dbReference type="SUPFAM" id="SSF57586">
    <property type="entry name" value="TNF receptor-like"/>
    <property type="match status" value="1"/>
</dbReference>
<dbReference type="PANTHER" id="PTHR46605">
    <property type="entry name" value="TUMOR NECROSIS FACTOR RECEPTOR"/>
    <property type="match status" value="1"/>
</dbReference>
<dbReference type="PROSITE" id="PS00652">
    <property type="entry name" value="TNFR_NGFR_1"/>
    <property type="match status" value="1"/>
</dbReference>
<evidence type="ECO:0000256" key="8">
    <source>
        <dbReference type="SAM" id="Phobius"/>
    </source>
</evidence>
<feature type="domain" description="TNFR-Cys" evidence="10">
    <location>
        <begin position="316"/>
        <end position="356"/>
    </location>
</feature>
<dbReference type="AlphaFoldDB" id="A0A834VB91"/>
<dbReference type="PANTHER" id="PTHR46605:SF2">
    <property type="entry name" value="TNFR-CYS DOMAIN-CONTAINING PROTEIN"/>
    <property type="match status" value="1"/>
</dbReference>
<proteinExistence type="predicted"/>
<keyword evidence="5" id="KW-0325">Glycoprotein</keyword>
<feature type="disulfide bond" evidence="6">
    <location>
        <begin position="335"/>
        <end position="348"/>
    </location>
</feature>
<feature type="region of interest" description="Disordered" evidence="7">
    <location>
        <begin position="16"/>
        <end position="40"/>
    </location>
</feature>